<keyword evidence="2" id="KW-1185">Reference proteome</keyword>
<organism evidence="1 2">
    <name type="scientific">Saccharopolyspora erythraea</name>
    <name type="common">Streptomyces erythraeus</name>
    <dbReference type="NCBI Taxonomy" id="1836"/>
    <lineage>
        <taxon>Bacteria</taxon>
        <taxon>Bacillati</taxon>
        <taxon>Actinomycetota</taxon>
        <taxon>Actinomycetes</taxon>
        <taxon>Pseudonocardiales</taxon>
        <taxon>Pseudonocardiaceae</taxon>
        <taxon>Saccharopolyspora</taxon>
    </lineage>
</organism>
<evidence type="ECO:0000313" key="1">
    <source>
        <dbReference type="EMBL" id="GAA0522277.1"/>
    </source>
</evidence>
<dbReference type="RefSeq" id="WP_009950823.1">
    <property type="nucleotide sequence ID" value="NZ_BAAAGS010000011.1"/>
</dbReference>
<name>A0ABP3MKP4_SACER</name>
<dbReference type="Proteomes" id="UP001500729">
    <property type="component" value="Unassembled WGS sequence"/>
</dbReference>
<proteinExistence type="predicted"/>
<comment type="caution">
    <text evidence="1">The sequence shown here is derived from an EMBL/GenBank/DDBJ whole genome shotgun (WGS) entry which is preliminary data.</text>
</comment>
<dbReference type="EMBL" id="BAAAGS010000011">
    <property type="protein sequence ID" value="GAA0522277.1"/>
    <property type="molecule type" value="Genomic_DNA"/>
</dbReference>
<accession>A0ABP3MKP4</accession>
<gene>
    <name evidence="1" type="ORF">GCM10009533_21800</name>
</gene>
<protein>
    <submittedName>
        <fullName evidence="1">Uncharacterized protein</fullName>
    </submittedName>
</protein>
<evidence type="ECO:0000313" key="2">
    <source>
        <dbReference type="Proteomes" id="UP001500729"/>
    </source>
</evidence>
<sequence length="45" mass="5247">MPLSSEPSDESRSEERELLLSFRNKPVLFTPDEVRAHQESVRHLP</sequence>
<reference evidence="2" key="1">
    <citation type="journal article" date="2019" name="Int. J. Syst. Evol. Microbiol.">
        <title>The Global Catalogue of Microorganisms (GCM) 10K type strain sequencing project: providing services to taxonomists for standard genome sequencing and annotation.</title>
        <authorList>
            <consortium name="The Broad Institute Genomics Platform"/>
            <consortium name="The Broad Institute Genome Sequencing Center for Infectious Disease"/>
            <person name="Wu L."/>
            <person name="Ma J."/>
        </authorList>
    </citation>
    <scope>NUCLEOTIDE SEQUENCE [LARGE SCALE GENOMIC DNA]</scope>
    <source>
        <strain evidence="2">JCM 10303</strain>
    </source>
</reference>